<dbReference type="EMBL" id="KE124880">
    <property type="protein sequence ID" value="EPB75966.1"/>
    <property type="molecule type" value="Genomic_DNA"/>
</dbReference>
<gene>
    <name evidence="2" type="ORF">ANCCEY_04941</name>
</gene>
<protein>
    <submittedName>
        <fullName evidence="2">Uncharacterized protein</fullName>
    </submittedName>
</protein>
<dbReference type="AlphaFoldDB" id="A0A0D6M0V0"/>
<evidence type="ECO:0000256" key="1">
    <source>
        <dbReference type="SAM" id="MobiDB-lite"/>
    </source>
</evidence>
<accession>A0A0D6M0V0</accession>
<feature type="compositionally biased region" description="Low complexity" evidence="1">
    <location>
        <begin position="20"/>
        <end position="49"/>
    </location>
</feature>
<keyword evidence="3" id="KW-1185">Reference proteome</keyword>
<evidence type="ECO:0000313" key="3">
    <source>
        <dbReference type="Proteomes" id="UP000054495"/>
    </source>
</evidence>
<dbReference type="Proteomes" id="UP000054495">
    <property type="component" value="Unassembled WGS sequence"/>
</dbReference>
<organism evidence="2 3">
    <name type="scientific">Ancylostoma ceylanicum</name>
    <dbReference type="NCBI Taxonomy" id="53326"/>
    <lineage>
        <taxon>Eukaryota</taxon>
        <taxon>Metazoa</taxon>
        <taxon>Ecdysozoa</taxon>
        <taxon>Nematoda</taxon>
        <taxon>Chromadorea</taxon>
        <taxon>Rhabditida</taxon>
        <taxon>Rhabditina</taxon>
        <taxon>Rhabditomorpha</taxon>
        <taxon>Strongyloidea</taxon>
        <taxon>Ancylostomatidae</taxon>
        <taxon>Ancylostomatinae</taxon>
        <taxon>Ancylostoma</taxon>
    </lineage>
</organism>
<feature type="region of interest" description="Disordered" evidence="1">
    <location>
        <begin position="13"/>
        <end position="64"/>
    </location>
</feature>
<proteinExistence type="predicted"/>
<name>A0A0D6M0V0_9BILA</name>
<sequence length="64" mass="7066">MVPMIEFASFDNVKSKLTVEPSTSSESYESDSDSGTSSSDDYSSSSPSLSDREERFQMNQNLDV</sequence>
<evidence type="ECO:0000313" key="2">
    <source>
        <dbReference type="EMBL" id="EPB75966.1"/>
    </source>
</evidence>
<reference evidence="2 3" key="1">
    <citation type="submission" date="2013-05" db="EMBL/GenBank/DDBJ databases">
        <title>Draft genome of the parasitic nematode Anyclostoma ceylanicum.</title>
        <authorList>
            <person name="Mitreva M."/>
        </authorList>
    </citation>
    <scope>NUCLEOTIDE SEQUENCE [LARGE SCALE GENOMIC DNA]</scope>
</reference>